<evidence type="ECO:0000256" key="1">
    <source>
        <dbReference type="ARBA" id="ARBA00004127"/>
    </source>
</evidence>
<dbReference type="Pfam" id="PF06803">
    <property type="entry name" value="DUF1232"/>
    <property type="match status" value="1"/>
</dbReference>
<organism evidence="7 8">
    <name type="scientific">Paratissierella segnis</name>
    <dbReference type="NCBI Taxonomy" id="2763679"/>
    <lineage>
        <taxon>Bacteria</taxon>
        <taxon>Bacillati</taxon>
        <taxon>Bacillota</taxon>
        <taxon>Tissierellia</taxon>
        <taxon>Tissierellales</taxon>
        <taxon>Tissierellaceae</taxon>
        <taxon>Paratissierella</taxon>
    </lineage>
</organism>
<evidence type="ECO:0000256" key="4">
    <source>
        <dbReference type="ARBA" id="ARBA00023136"/>
    </source>
</evidence>
<protein>
    <submittedName>
        <fullName evidence="7">DUF1232 domain-containing protein</fullName>
    </submittedName>
</protein>
<proteinExistence type="predicted"/>
<dbReference type="RefSeq" id="WP_262430908.1">
    <property type="nucleotide sequence ID" value="NZ_JACRTG010000034.1"/>
</dbReference>
<evidence type="ECO:0000259" key="6">
    <source>
        <dbReference type="Pfam" id="PF06803"/>
    </source>
</evidence>
<evidence type="ECO:0000256" key="3">
    <source>
        <dbReference type="ARBA" id="ARBA00022989"/>
    </source>
</evidence>
<comment type="subcellular location">
    <subcellularLocation>
        <location evidence="1">Endomembrane system</location>
        <topology evidence="1">Multi-pass membrane protein</topology>
    </subcellularLocation>
</comment>
<dbReference type="EMBL" id="JACRTG010000034">
    <property type="protein sequence ID" value="MBC8589440.1"/>
    <property type="molecule type" value="Genomic_DNA"/>
</dbReference>
<evidence type="ECO:0000256" key="5">
    <source>
        <dbReference type="SAM" id="Phobius"/>
    </source>
</evidence>
<evidence type="ECO:0000313" key="7">
    <source>
        <dbReference type="EMBL" id="MBC8589440.1"/>
    </source>
</evidence>
<evidence type="ECO:0000256" key="2">
    <source>
        <dbReference type="ARBA" id="ARBA00022692"/>
    </source>
</evidence>
<reference evidence="7" key="1">
    <citation type="submission" date="2020-08" db="EMBL/GenBank/DDBJ databases">
        <title>Genome public.</title>
        <authorList>
            <person name="Liu C."/>
            <person name="Sun Q."/>
        </authorList>
    </citation>
    <scope>NUCLEOTIDE SEQUENCE</scope>
    <source>
        <strain evidence="7">BX21</strain>
    </source>
</reference>
<dbReference type="InterPro" id="IPR010652">
    <property type="entry name" value="DUF1232"/>
</dbReference>
<feature type="transmembrane region" description="Helical" evidence="5">
    <location>
        <begin position="67"/>
        <end position="84"/>
    </location>
</feature>
<keyword evidence="3 5" id="KW-1133">Transmembrane helix</keyword>
<accession>A0A926ILJ5</accession>
<comment type="caution">
    <text evidence="7">The sequence shown here is derived from an EMBL/GenBank/DDBJ whole genome shotgun (WGS) entry which is preliminary data.</text>
</comment>
<dbReference type="Proteomes" id="UP000601171">
    <property type="component" value="Unassembled WGS sequence"/>
</dbReference>
<keyword evidence="4 5" id="KW-0472">Membrane</keyword>
<gene>
    <name evidence="7" type="ORF">H8707_14590</name>
</gene>
<feature type="domain" description="DUF1232" evidence="6">
    <location>
        <begin position="73"/>
        <end position="106"/>
    </location>
</feature>
<name>A0A926ILJ5_9FIRM</name>
<sequence>MKINFENIINSLSEKARLVSLDNSKLRDLLTKTLKTLEENEELKSIIEDIKMLVQLVKDWMSGRYKGISNSSIIMVIISFLYLVTPIDIIPDFLIGGFLDDAAVIAYIIKKITAELEVYKEWRKGEDNVIEIEIEDEDEEDNK</sequence>
<evidence type="ECO:0000313" key="8">
    <source>
        <dbReference type="Proteomes" id="UP000601171"/>
    </source>
</evidence>
<keyword evidence="2 5" id="KW-0812">Transmembrane</keyword>
<keyword evidence="8" id="KW-1185">Reference proteome</keyword>
<dbReference type="AlphaFoldDB" id="A0A926ILJ5"/>
<dbReference type="GO" id="GO:0012505">
    <property type="term" value="C:endomembrane system"/>
    <property type="evidence" value="ECO:0007669"/>
    <property type="project" value="UniProtKB-SubCell"/>
</dbReference>